<keyword evidence="2" id="KW-1185">Reference proteome</keyword>
<sequence length="389" mass="42923">MFDLRIVVISVPLPSIRRRQVLGSLMGVEVAYLFLSEIVICVRCGILEFVSCWVLSKWYDSRNCVLEWSIFLIDKTTDYCNFNFMSGSMEFVVPPADSLALSPCRSVCYNLVVTSYLHKVSVIHISGIWTNTRKSNASKFELILAFDEAISLGLKENLTIAQVKQRGEMESDEEKLHKLNRGEKGGFMPLQSMGSGRIESSFSDMSISSGGGGFFSGSGFGHPPSSGTAPAKGLGMQLGKSQRTNQFLEFLKAEGEVILEDMQPKAGQSRLVAPPPNDLITLTVEEKLNVTLKRDGGMGNFDVQGTLSLQIVMAAILCCCCYLFSFEGKMLDLSSIAEGLTLIFRFAVHVVVISLLFITIYPVLFQIETGGNPAILFNIYPNMNKELHQ</sequence>
<dbReference type="EMBL" id="CM047908">
    <property type="protein sequence ID" value="KAJ0080870.1"/>
    <property type="molecule type" value="Genomic_DNA"/>
</dbReference>
<proteinExistence type="predicted"/>
<comment type="caution">
    <text evidence="1">The sequence shown here is derived from an EMBL/GenBank/DDBJ whole genome shotgun (WGS) entry which is preliminary data.</text>
</comment>
<protein>
    <submittedName>
        <fullName evidence="1">Uncharacterized protein</fullName>
    </submittedName>
</protein>
<name>A0ACC1A0A0_9ROSI</name>
<dbReference type="Proteomes" id="UP001164250">
    <property type="component" value="Chromosome 12"/>
</dbReference>
<reference evidence="2" key="1">
    <citation type="journal article" date="2023" name="G3 (Bethesda)">
        <title>Genome assembly and association tests identify interacting loci associated with vigor, precocity, and sex in interspecific pistachio rootstocks.</title>
        <authorList>
            <person name="Palmer W."/>
            <person name="Jacygrad E."/>
            <person name="Sagayaradj S."/>
            <person name="Cavanaugh K."/>
            <person name="Han R."/>
            <person name="Bertier L."/>
            <person name="Beede B."/>
            <person name="Kafkas S."/>
            <person name="Golino D."/>
            <person name="Preece J."/>
            <person name="Michelmore R."/>
        </authorList>
    </citation>
    <scope>NUCLEOTIDE SEQUENCE [LARGE SCALE GENOMIC DNA]</scope>
</reference>
<evidence type="ECO:0000313" key="2">
    <source>
        <dbReference type="Proteomes" id="UP001164250"/>
    </source>
</evidence>
<evidence type="ECO:0000313" key="1">
    <source>
        <dbReference type="EMBL" id="KAJ0080870.1"/>
    </source>
</evidence>
<gene>
    <name evidence="1" type="ORF">Patl1_12303</name>
</gene>
<accession>A0ACC1A0A0</accession>
<organism evidence="1 2">
    <name type="scientific">Pistacia atlantica</name>
    <dbReference type="NCBI Taxonomy" id="434234"/>
    <lineage>
        <taxon>Eukaryota</taxon>
        <taxon>Viridiplantae</taxon>
        <taxon>Streptophyta</taxon>
        <taxon>Embryophyta</taxon>
        <taxon>Tracheophyta</taxon>
        <taxon>Spermatophyta</taxon>
        <taxon>Magnoliopsida</taxon>
        <taxon>eudicotyledons</taxon>
        <taxon>Gunneridae</taxon>
        <taxon>Pentapetalae</taxon>
        <taxon>rosids</taxon>
        <taxon>malvids</taxon>
        <taxon>Sapindales</taxon>
        <taxon>Anacardiaceae</taxon>
        <taxon>Pistacia</taxon>
    </lineage>
</organism>